<gene>
    <name evidence="2" type="ORF">SUNI508_12064</name>
</gene>
<accession>A0ABR2UEX4</accession>
<dbReference type="Proteomes" id="UP001408356">
    <property type="component" value="Unassembled WGS sequence"/>
</dbReference>
<evidence type="ECO:0000313" key="2">
    <source>
        <dbReference type="EMBL" id="KAK9413079.1"/>
    </source>
</evidence>
<feature type="transmembrane region" description="Helical" evidence="1">
    <location>
        <begin position="94"/>
        <end position="114"/>
    </location>
</feature>
<sequence>MARSIHRPEVRYQIQYSEMPRMRKIAMAKPVPRTQVAQSLDAMPPSNLLYGVPAWGPKGKHKLPDTLHGNALGSGHDPTDAQHLRLLLHLDNFGGLRVLILFYTLISDLLYVVFPATFTSIRDLSDDPDVQANAAANTVLDHVKNVPLLVIAAICCGIGASGMIWLMIRWRKNYVWLLNRLLLPGAMNGLAGLIGTLATVYTQQNGDWNITAKMSAIVEGCSMVICGVLFVFFNNLLLARVKRKHGREMEQAQADEGFLEKAERILHEPALEPGSVV</sequence>
<proteinExistence type="predicted"/>
<evidence type="ECO:0000256" key="1">
    <source>
        <dbReference type="SAM" id="Phobius"/>
    </source>
</evidence>
<evidence type="ECO:0000313" key="3">
    <source>
        <dbReference type="Proteomes" id="UP001408356"/>
    </source>
</evidence>
<dbReference type="EMBL" id="JARVKF010000443">
    <property type="protein sequence ID" value="KAK9413079.1"/>
    <property type="molecule type" value="Genomic_DNA"/>
</dbReference>
<keyword evidence="1" id="KW-0812">Transmembrane</keyword>
<feature type="transmembrane region" description="Helical" evidence="1">
    <location>
        <begin position="180"/>
        <end position="202"/>
    </location>
</feature>
<name>A0ABR2UEX4_9PEZI</name>
<keyword evidence="3" id="KW-1185">Reference proteome</keyword>
<reference evidence="2 3" key="1">
    <citation type="journal article" date="2024" name="J. Plant Pathol.">
        <title>Sequence and assembly of the genome of Seiridium unicorne, isolate CBS 538.82, causal agent of cypress canker disease.</title>
        <authorList>
            <person name="Scali E."/>
            <person name="Rocca G.D."/>
            <person name="Danti R."/>
            <person name="Garbelotto M."/>
            <person name="Barberini S."/>
            <person name="Baroncelli R."/>
            <person name="Emiliani G."/>
        </authorList>
    </citation>
    <scope>NUCLEOTIDE SEQUENCE [LARGE SCALE GENOMIC DNA]</scope>
    <source>
        <strain evidence="2 3">BM-138-508</strain>
    </source>
</reference>
<organism evidence="2 3">
    <name type="scientific">Seiridium unicorne</name>
    <dbReference type="NCBI Taxonomy" id="138068"/>
    <lineage>
        <taxon>Eukaryota</taxon>
        <taxon>Fungi</taxon>
        <taxon>Dikarya</taxon>
        <taxon>Ascomycota</taxon>
        <taxon>Pezizomycotina</taxon>
        <taxon>Sordariomycetes</taxon>
        <taxon>Xylariomycetidae</taxon>
        <taxon>Amphisphaeriales</taxon>
        <taxon>Sporocadaceae</taxon>
        <taxon>Seiridium</taxon>
    </lineage>
</organism>
<protein>
    <submittedName>
        <fullName evidence="2">Uncharacterized protein</fullName>
    </submittedName>
</protein>
<keyword evidence="1" id="KW-1133">Transmembrane helix</keyword>
<keyword evidence="1" id="KW-0472">Membrane</keyword>
<feature type="transmembrane region" description="Helical" evidence="1">
    <location>
        <begin position="146"/>
        <end position="168"/>
    </location>
</feature>
<comment type="caution">
    <text evidence="2">The sequence shown here is derived from an EMBL/GenBank/DDBJ whole genome shotgun (WGS) entry which is preliminary data.</text>
</comment>
<feature type="transmembrane region" description="Helical" evidence="1">
    <location>
        <begin position="214"/>
        <end position="239"/>
    </location>
</feature>